<keyword evidence="1" id="KW-0812">Transmembrane</keyword>
<dbReference type="Proteomes" id="UP001606210">
    <property type="component" value="Unassembled WGS sequence"/>
</dbReference>
<dbReference type="EMBL" id="JBIGHV010000005">
    <property type="protein sequence ID" value="MFG6431376.1"/>
    <property type="molecule type" value="Genomic_DNA"/>
</dbReference>
<organism evidence="2 3">
    <name type="scientific">Pelomonas parva</name>
    <dbReference type="NCBI Taxonomy" id="3299032"/>
    <lineage>
        <taxon>Bacteria</taxon>
        <taxon>Pseudomonadati</taxon>
        <taxon>Pseudomonadota</taxon>
        <taxon>Betaproteobacteria</taxon>
        <taxon>Burkholderiales</taxon>
        <taxon>Sphaerotilaceae</taxon>
        <taxon>Roseateles</taxon>
    </lineage>
</organism>
<evidence type="ECO:0000313" key="2">
    <source>
        <dbReference type="EMBL" id="MFG6431376.1"/>
    </source>
</evidence>
<keyword evidence="1" id="KW-0472">Membrane</keyword>
<keyword evidence="1" id="KW-1133">Transmembrane helix</keyword>
<evidence type="ECO:0000313" key="3">
    <source>
        <dbReference type="Proteomes" id="UP001606210"/>
    </source>
</evidence>
<dbReference type="RefSeq" id="WP_394480389.1">
    <property type="nucleotide sequence ID" value="NZ_JBIGHV010000005.1"/>
</dbReference>
<sequence>MSDPTISVAPQSIEAGSAGQPTVMMEVGQPVQLDVSSRTPDDVTSLDASLSQAQWERLSGQRDVMIKAMVSIFTWLNGGVFALVLLAWVVGIWVPDYRIVDSKTLMTLIGATVVQAGIAFVAITRFLFPGPKDDTNP</sequence>
<keyword evidence="3" id="KW-1185">Reference proteome</keyword>
<gene>
    <name evidence="2" type="ORF">ACG00Y_15710</name>
</gene>
<name>A0ABW7F409_9BURK</name>
<evidence type="ECO:0008006" key="4">
    <source>
        <dbReference type="Google" id="ProtNLM"/>
    </source>
</evidence>
<protein>
    <recommendedName>
        <fullName evidence="4">Phage holin family protein</fullName>
    </recommendedName>
</protein>
<feature type="transmembrane region" description="Helical" evidence="1">
    <location>
        <begin position="105"/>
        <end position="128"/>
    </location>
</feature>
<reference evidence="2 3" key="1">
    <citation type="submission" date="2024-08" db="EMBL/GenBank/DDBJ databases">
        <authorList>
            <person name="Lu H."/>
        </authorList>
    </citation>
    <scope>NUCLEOTIDE SEQUENCE [LARGE SCALE GENOMIC DNA]</scope>
    <source>
        <strain evidence="2 3">LYH14W</strain>
    </source>
</reference>
<evidence type="ECO:0000256" key="1">
    <source>
        <dbReference type="SAM" id="Phobius"/>
    </source>
</evidence>
<proteinExistence type="predicted"/>
<accession>A0ABW7F409</accession>
<comment type="caution">
    <text evidence="2">The sequence shown here is derived from an EMBL/GenBank/DDBJ whole genome shotgun (WGS) entry which is preliminary data.</text>
</comment>
<feature type="transmembrane region" description="Helical" evidence="1">
    <location>
        <begin position="72"/>
        <end position="93"/>
    </location>
</feature>